<dbReference type="FunFam" id="3.10.450.320:FF:000002">
    <property type="entry name" value="Mitochondrial import inner membrane translocase subunit tim21"/>
    <property type="match status" value="1"/>
</dbReference>
<evidence type="ECO:0000256" key="10">
    <source>
        <dbReference type="ARBA" id="ARBA00060204"/>
    </source>
</evidence>
<keyword evidence="4 11" id="KW-0812">Transmembrane</keyword>
<dbReference type="PANTHER" id="PTHR13032:SF6">
    <property type="entry name" value="MITOCHONDRIAL IMPORT INNER MEMBRANE TRANSLOCASE SUBUNIT TIM21"/>
    <property type="match status" value="1"/>
</dbReference>
<comment type="caution">
    <text evidence="13">The sequence shown here is derived from an EMBL/GenBank/DDBJ whole genome shotgun (WGS) entry which is preliminary data.</text>
</comment>
<reference evidence="13" key="1">
    <citation type="submission" date="2021-03" db="EMBL/GenBank/DDBJ databases">
        <authorList>
            <person name="Tagirdzhanova G."/>
        </authorList>
    </citation>
    <scope>NUCLEOTIDE SEQUENCE</scope>
</reference>
<dbReference type="Proteomes" id="UP000664521">
    <property type="component" value="Unassembled WGS sequence"/>
</dbReference>
<comment type="similarity">
    <text evidence="2 11">Belongs to the TIM21 family.</text>
</comment>
<dbReference type="AlphaFoldDB" id="A0A8H3FXR6"/>
<dbReference type="GO" id="GO:0030150">
    <property type="term" value="P:protein import into mitochondrial matrix"/>
    <property type="evidence" value="ECO:0007669"/>
    <property type="project" value="UniProtKB-UniRule"/>
</dbReference>
<comment type="subunit">
    <text evidence="11">Component of the TIM23 complex.</text>
</comment>
<comment type="subcellular location">
    <subcellularLocation>
        <location evidence="1 11">Mitochondrion inner membrane</location>
        <topology evidence="1 11">Single-pass membrane protein</topology>
    </subcellularLocation>
</comment>
<evidence type="ECO:0000256" key="12">
    <source>
        <dbReference type="SAM" id="MobiDB-lite"/>
    </source>
</evidence>
<dbReference type="GO" id="GO:0005744">
    <property type="term" value="C:TIM23 mitochondrial import inner membrane translocase complex"/>
    <property type="evidence" value="ECO:0007669"/>
    <property type="project" value="UniProtKB-UniRule"/>
</dbReference>
<evidence type="ECO:0000256" key="7">
    <source>
        <dbReference type="ARBA" id="ARBA00022989"/>
    </source>
</evidence>
<accession>A0A8H3FXR6</accession>
<keyword evidence="8 11" id="KW-0496">Mitochondrion</keyword>
<comment type="function">
    <text evidence="10">Essential component of the TIM23 complex, a complex that mediates the translocation of transit peptide-containing proteins across the mitochondrial inner membrane. Required to keep the TOM and the TIM23 complexes in close contact. At some point, it is released from the TOM23 complex to allow protein translocation into the mitochondrial matrix.</text>
</comment>
<keyword evidence="11" id="KW-0653">Protein transport</keyword>
<dbReference type="OrthoDB" id="436405at2759"/>
<sequence>MTLWSRPAIRKMKRFLVNARFGQPPTRFPPPMAPSKQYISSEGASRPVAPTRKQVTVVSDDGRVQWQDLSRREKVARTTQQTFNFGLVLSGFVLTGGVIYLLYSEVFAADSKTRHFNRAVDQVRGDARALELLGSGEKIRAFGEPTSNKWARARPIASTLRKDRLGSDHLLMHFNVEGSLRSGVVNLHMIKKPDQEEFQYKYLTLNVKGHPILYLENADAKRENPKAGFSVFGVRWR</sequence>
<dbReference type="InterPro" id="IPR038552">
    <property type="entry name" value="Tim21_IMS_sf"/>
</dbReference>
<evidence type="ECO:0000256" key="5">
    <source>
        <dbReference type="ARBA" id="ARBA00022792"/>
    </source>
</evidence>
<evidence type="ECO:0000256" key="3">
    <source>
        <dbReference type="ARBA" id="ARBA00020726"/>
    </source>
</evidence>
<keyword evidence="11" id="KW-0813">Transport</keyword>
<evidence type="ECO:0000256" key="1">
    <source>
        <dbReference type="ARBA" id="ARBA00004434"/>
    </source>
</evidence>
<evidence type="ECO:0000256" key="2">
    <source>
        <dbReference type="ARBA" id="ARBA00010867"/>
    </source>
</evidence>
<keyword evidence="7 11" id="KW-1133">Transmembrane helix</keyword>
<keyword evidence="11" id="KW-0811">Translocation</keyword>
<dbReference type="EMBL" id="CAJPDS010000052">
    <property type="protein sequence ID" value="CAF9929608.1"/>
    <property type="molecule type" value="Genomic_DNA"/>
</dbReference>
<keyword evidence="6" id="KW-0809">Transit peptide</keyword>
<gene>
    <name evidence="13" type="primary">TIM21</name>
    <name evidence="13" type="ORF">HETSPECPRED_007416</name>
</gene>
<dbReference type="Pfam" id="PF08294">
    <property type="entry name" value="TIM21"/>
    <property type="match status" value="1"/>
</dbReference>
<evidence type="ECO:0000256" key="6">
    <source>
        <dbReference type="ARBA" id="ARBA00022946"/>
    </source>
</evidence>
<dbReference type="Gene3D" id="3.10.450.320">
    <property type="entry name" value="Mitochondrial import inner membrane translocase subunit Tim21"/>
    <property type="match status" value="1"/>
</dbReference>
<evidence type="ECO:0000256" key="8">
    <source>
        <dbReference type="ARBA" id="ARBA00023128"/>
    </source>
</evidence>
<evidence type="ECO:0000313" key="14">
    <source>
        <dbReference type="Proteomes" id="UP000664521"/>
    </source>
</evidence>
<feature type="transmembrane region" description="Helical" evidence="11">
    <location>
        <begin position="82"/>
        <end position="103"/>
    </location>
</feature>
<keyword evidence="5 11" id="KW-0999">Mitochondrion inner membrane</keyword>
<keyword evidence="14" id="KW-1185">Reference proteome</keyword>
<proteinExistence type="inferred from homology"/>
<protein>
    <recommendedName>
        <fullName evidence="3 11">Mitochondrial import inner membrane translocase subunit Tim21</fullName>
    </recommendedName>
</protein>
<keyword evidence="9 11" id="KW-0472">Membrane</keyword>
<evidence type="ECO:0000256" key="9">
    <source>
        <dbReference type="ARBA" id="ARBA00023136"/>
    </source>
</evidence>
<evidence type="ECO:0000256" key="4">
    <source>
        <dbReference type="ARBA" id="ARBA00022692"/>
    </source>
</evidence>
<dbReference type="PANTHER" id="PTHR13032">
    <property type="entry name" value="MITOCHONDRIAL IMPORT INNER MEMBRANE TRANSLOCASE SUBUNIT TIM21"/>
    <property type="match status" value="1"/>
</dbReference>
<organism evidence="13 14">
    <name type="scientific">Heterodermia speciosa</name>
    <dbReference type="NCBI Taxonomy" id="116794"/>
    <lineage>
        <taxon>Eukaryota</taxon>
        <taxon>Fungi</taxon>
        <taxon>Dikarya</taxon>
        <taxon>Ascomycota</taxon>
        <taxon>Pezizomycotina</taxon>
        <taxon>Lecanoromycetes</taxon>
        <taxon>OSLEUM clade</taxon>
        <taxon>Lecanoromycetidae</taxon>
        <taxon>Caliciales</taxon>
        <taxon>Physciaceae</taxon>
        <taxon>Heterodermia</taxon>
    </lineage>
</organism>
<dbReference type="InterPro" id="IPR013261">
    <property type="entry name" value="Tim21"/>
</dbReference>
<evidence type="ECO:0000313" key="13">
    <source>
        <dbReference type="EMBL" id="CAF9929608.1"/>
    </source>
</evidence>
<name>A0A8H3FXR6_9LECA</name>
<evidence type="ECO:0000256" key="11">
    <source>
        <dbReference type="RuleBase" id="RU367142"/>
    </source>
</evidence>
<feature type="region of interest" description="Disordered" evidence="12">
    <location>
        <begin position="26"/>
        <end position="49"/>
    </location>
</feature>